<comment type="subcellular location">
    <subcellularLocation>
        <location evidence="1">Membrane</location>
        <topology evidence="1">Multi-pass membrane protein</topology>
    </subcellularLocation>
</comment>
<feature type="domain" description="GtrA/DPMS transmembrane" evidence="7">
    <location>
        <begin position="23"/>
        <end position="132"/>
    </location>
</feature>
<sequence>MKPIPEYKSSPENTSESMGEFTKFAIARVLCAVLSYGAYLLMLLWFTYQTAYVASYVIGIALAYYSNATLVFNEPLNRKSALLFPMVYVLQFAIGYVLIKLAVESLHIRESLGLAFSVLITLPMTFLLSRWVMRIK</sequence>
<comment type="caution">
    <text evidence="8">The sequence shown here is derived from an EMBL/GenBank/DDBJ whole genome shotgun (WGS) entry which is preliminary data.</text>
</comment>
<feature type="transmembrane region" description="Helical" evidence="6">
    <location>
        <begin position="52"/>
        <end position="72"/>
    </location>
</feature>
<evidence type="ECO:0000256" key="1">
    <source>
        <dbReference type="ARBA" id="ARBA00004141"/>
    </source>
</evidence>
<gene>
    <name evidence="8" type="ORF">Lysil_0844</name>
</gene>
<dbReference type="AlphaFoldDB" id="A0A2K1Q2E3"/>
<evidence type="ECO:0000256" key="5">
    <source>
        <dbReference type="ARBA" id="ARBA00023136"/>
    </source>
</evidence>
<evidence type="ECO:0000259" key="7">
    <source>
        <dbReference type="Pfam" id="PF04138"/>
    </source>
</evidence>
<protein>
    <submittedName>
        <fullName evidence="8">GtrA-like protein</fullName>
    </submittedName>
</protein>
<dbReference type="RefSeq" id="WP_103074289.1">
    <property type="nucleotide sequence ID" value="NZ_NPZB01000001.1"/>
</dbReference>
<evidence type="ECO:0000256" key="4">
    <source>
        <dbReference type="ARBA" id="ARBA00022989"/>
    </source>
</evidence>
<dbReference type="GO" id="GO:0005375">
    <property type="term" value="F:copper ion transmembrane transporter activity"/>
    <property type="evidence" value="ECO:0007669"/>
    <property type="project" value="InterPro"/>
</dbReference>
<comment type="similarity">
    <text evidence="2">Belongs to the GtrA family.</text>
</comment>
<dbReference type="OrthoDB" id="5958160at2"/>
<keyword evidence="3 6" id="KW-0812">Transmembrane</keyword>
<dbReference type="Proteomes" id="UP000236220">
    <property type="component" value="Unassembled WGS sequence"/>
</dbReference>
<proteinExistence type="inferred from homology"/>
<keyword evidence="9" id="KW-1185">Reference proteome</keyword>
<keyword evidence="5 6" id="KW-0472">Membrane</keyword>
<feature type="transmembrane region" description="Helical" evidence="6">
    <location>
        <begin position="81"/>
        <end position="99"/>
    </location>
</feature>
<keyword evidence="4 6" id="KW-1133">Transmembrane helix</keyword>
<organism evidence="8 9">
    <name type="scientific">Solilutibacter silvestris</name>
    <dbReference type="NCBI Taxonomy" id="1645665"/>
    <lineage>
        <taxon>Bacteria</taxon>
        <taxon>Pseudomonadati</taxon>
        <taxon>Pseudomonadota</taxon>
        <taxon>Gammaproteobacteria</taxon>
        <taxon>Lysobacterales</taxon>
        <taxon>Lysobacteraceae</taxon>
        <taxon>Solilutibacter</taxon>
    </lineage>
</organism>
<dbReference type="InterPro" id="IPR007267">
    <property type="entry name" value="GtrA_DPMS_TM"/>
</dbReference>
<accession>A0A2K1Q2E3</accession>
<reference evidence="8 9" key="1">
    <citation type="submission" date="2017-08" db="EMBL/GenBank/DDBJ databases">
        <title>Lysobacter sylvestris genome.</title>
        <authorList>
            <person name="Zhang D.-C."/>
            <person name="Albuquerque L."/>
            <person name="Franca L."/>
            <person name="Froufe H.J.C."/>
            <person name="Barroso C."/>
            <person name="Egas C."/>
            <person name="Da Costa M."/>
            <person name="Margesin R."/>
        </authorList>
    </citation>
    <scope>NUCLEOTIDE SEQUENCE [LARGE SCALE GENOMIC DNA]</scope>
    <source>
        <strain evidence="8 9">AM20-91</strain>
    </source>
</reference>
<evidence type="ECO:0000313" key="8">
    <source>
        <dbReference type="EMBL" id="PNS09215.1"/>
    </source>
</evidence>
<evidence type="ECO:0000313" key="9">
    <source>
        <dbReference type="Proteomes" id="UP000236220"/>
    </source>
</evidence>
<feature type="transmembrane region" description="Helical" evidence="6">
    <location>
        <begin position="25"/>
        <end position="46"/>
    </location>
</feature>
<evidence type="ECO:0000256" key="6">
    <source>
        <dbReference type="SAM" id="Phobius"/>
    </source>
</evidence>
<dbReference type="GO" id="GO:0005886">
    <property type="term" value="C:plasma membrane"/>
    <property type="evidence" value="ECO:0007669"/>
    <property type="project" value="TreeGrafter"/>
</dbReference>
<dbReference type="PANTHER" id="PTHR38459">
    <property type="entry name" value="PROPHAGE BACTOPRENOL-LINKED GLUCOSE TRANSLOCASE HOMOLOG"/>
    <property type="match status" value="1"/>
</dbReference>
<dbReference type="Pfam" id="PF04138">
    <property type="entry name" value="GtrA_DPMS_TM"/>
    <property type="match status" value="1"/>
</dbReference>
<dbReference type="EMBL" id="NPZB01000001">
    <property type="protein sequence ID" value="PNS09215.1"/>
    <property type="molecule type" value="Genomic_DNA"/>
</dbReference>
<name>A0A2K1Q2E3_9GAMM</name>
<evidence type="ECO:0000256" key="2">
    <source>
        <dbReference type="ARBA" id="ARBA00009399"/>
    </source>
</evidence>
<evidence type="ECO:0000256" key="3">
    <source>
        <dbReference type="ARBA" id="ARBA00022692"/>
    </source>
</evidence>
<dbReference type="PANTHER" id="PTHR38459:SF1">
    <property type="entry name" value="PROPHAGE BACTOPRENOL-LINKED GLUCOSE TRANSLOCASE HOMOLOG"/>
    <property type="match status" value="1"/>
</dbReference>
<feature type="transmembrane region" description="Helical" evidence="6">
    <location>
        <begin position="111"/>
        <end position="133"/>
    </location>
</feature>
<dbReference type="InterPro" id="IPR051401">
    <property type="entry name" value="GtrA_CellWall_Glycosyl"/>
</dbReference>
<dbReference type="GO" id="GO:0000271">
    <property type="term" value="P:polysaccharide biosynthetic process"/>
    <property type="evidence" value="ECO:0007669"/>
    <property type="project" value="InterPro"/>
</dbReference>